<evidence type="ECO:0008006" key="4">
    <source>
        <dbReference type="Google" id="ProtNLM"/>
    </source>
</evidence>
<evidence type="ECO:0000256" key="1">
    <source>
        <dbReference type="SAM" id="SignalP"/>
    </source>
</evidence>
<keyword evidence="1" id="KW-0732">Signal</keyword>
<organism evidence="2 3">
    <name type="scientific">Dreissena polymorpha</name>
    <name type="common">Zebra mussel</name>
    <name type="synonym">Mytilus polymorpha</name>
    <dbReference type="NCBI Taxonomy" id="45954"/>
    <lineage>
        <taxon>Eukaryota</taxon>
        <taxon>Metazoa</taxon>
        <taxon>Spiralia</taxon>
        <taxon>Lophotrochozoa</taxon>
        <taxon>Mollusca</taxon>
        <taxon>Bivalvia</taxon>
        <taxon>Autobranchia</taxon>
        <taxon>Heteroconchia</taxon>
        <taxon>Euheterodonta</taxon>
        <taxon>Imparidentia</taxon>
        <taxon>Neoheterodontei</taxon>
        <taxon>Myida</taxon>
        <taxon>Dreissenoidea</taxon>
        <taxon>Dreissenidae</taxon>
        <taxon>Dreissena</taxon>
    </lineage>
</organism>
<dbReference type="Proteomes" id="UP000828390">
    <property type="component" value="Unassembled WGS sequence"/>
</dbReference>
<feature type="chain" id="PRO_5038669884" description="Secreted protein" evidence="1">
    <location>
        <begin position="20"/>
        <end position="96"/>
    </location>
</feature>
<reference evidence="2" key="1">
    <citation type="journal article" date="2019" name="bioRxiv">
        <title>The Genome of the Zebra Mussel, Dreissena polymorpha: A Resource for Invasive Species Research.</title>
        <authorList>
            <person name="McCartney M.A."/>
            <person name="Auch B."/>
            <person name="Kono T."/>
            <person name="Mallez S."/>
            <person name="Zhang Y."/>
            <person name="Obille A."/>
            <person name="Becker A."/>
            <person name="Abrahante J.E."/>
            <person name="Garbe J."/>
            <person name="Badalamenti J.P."/>
            <person name="Herman A."/>
            <person name="Mangelson H."/>
            <person name="Liachko I."/>
            <person name="Sullivan S."/>
            <person name="Sone E.D."/>
            <person name="Koren S."/>
            <person name="Silverstein K.A.T."/>
            <person name="Beckman K.B."/>
            <person name="Gohl D.M."/>
        </authorList>
    </citation>
    <scope>NUCLEOTIDE SEQUENCE</scope>
    <source>
        <strain evidence="2">Duluth1</strain>
        <tissue evidence="2">Whole animal</tissue>
    </source>
</reference>
<sequence>MPMLFLITWLLQSVCPGNAVDNNYKSNGTHWIVCRTESYQENLCPSHSTFTTPVLTLSSKLTSWSMTTTVFRLKTYFFEWRGRSTANSVCMLVFTQ</sequence>
<gene>
    <name evidence="2" type="ORF">DPMN_059460</name>
</gene>
<feature type="signal peptide" evidence="1">
    <location>
        <begin position="1"/>
        <end position="19"/>
    </location>
</feature>
<dbReference type="AlphaFoldDB" id="A0A9D4C408"/>
<keyword evidence="3" id="KW-1185">Reference proteome</keyword>
<evidence type="ECO:0000313" key="2">
    <source>
        <dbReference type="EMBL" id="KAH3716731.1"/>
    </source>
</evidence>
<accession>A0A9D4C408</accession>
<evidence type="ECO:0000313" key="3">
    <source>
        <dbReference type="Proteomes" id="UP000828390"/>
    </source>
</evidence>
<reference evidence="2" key="2">
    <citation type="submission" date="2020-11" db="EMBL/GenBank/DDBJ databases">
        <authorList>
            <person name="McCartney M.A."/>
            <person name="Auch B."/>
            <person name="Kono T."/>
            <person name="Mallez S."/>
            <person name="Becker A."/>
            <person name="Gohl D.M."/>
            <person name="Silverstein K.A.T."/>
            <person name="Koren S."/>
            <person name="Bechman K.B."/>
            <person name="Herman A."/>
            <person name="Abrahante J.E."/>
            <person name="Garbe J."/>
        </authorList>
    </citation>
    <scope>NUCLEOTIDE SEQUENCE</scope>
    <source>
        <strain evidence="2">Duluth1</strain>
        <tissue evidence="2">Whole animal</tissue>
    </source>
</reference>
<name>A0A9D4C408_DREPO</name>
<proteinExistence type="predicted"/>
<comment type="caution">
    <text evidence="2">The sequence shown here is derived from an EMBL/GenBank/DDBJ whole genome shotgun (WGS) entry which is preliminary data.</text>
</comment>
<dbReference type="EMBL" id="JAIWYP010000013">
    <property type="protein sequence ID" value="KAH3716731.1"/>
    <property type="molecule type" value="Genomic_DNA"/>
</dbReference>
<protein>
    <recommendedName>
        <fullName evidence="4">Secreted protein</fullName>
    </recommendedName>
</protein>